<dbReference type="Gene3D" id="1.25.40.20">
    <property type="entry name" value="Ankyrin repeat-containing domain"/>
    <property type="match status" value="1"/>
</dbReference>
<feature type="repeat" description="ANK" evidence="3">
    <location>
        <begin position="76"/>
        <end position="108"/>
    </location>
</feature>
<evidence type="ECO:0000313" key="5">
    <source>
        <dbReference type="Proteomes" id="UP000678393"/>
    </source>
</evidence>
<sequence length="136" mass="14620">MNRPGDTAIHRACACGHSSIVQALMAAGVNVKDISHTNCDRSSLLTICAKRQNVSTVHPLLQAGTRIKDRDNLYDIDDSPLIQATRQSQVDIMHILAVAGADVNSKNTLGQFSLSTAILYKNSDAVKCLLAHKSGH</sequence>
<gene>
    <name evidence="4" type="ORF">CUNI_LOCUS7992</name>
</gene>
<dbReference type="PANTHER" id="PTHR24198:SF195">
    <property type="entry name" value="DEATH DOMAIN-CONTAINING PROTEIN"/>
    <property type="match status" value="1"/>
</dbReference>
<feature type="repeat" description="ANK" evidence="3">
    <location>
        <begin position="4"/>
        <end position="36"/>
    </location>
</feature>
<proteinExistence type="predicted"/>
<dbReference type="SMART" id="SM00248">
    <property type="entry name" value="ANK"/>
    <property type="match status" value="3"/>
</dbReference>
<dbReference type="OrthoDB" id="3246549at2759"/>
<dbReference type="EMBL" id="CAJHNH020001287">
    <property type="protein sequence ID" value="CAG5122434.1"/>
    <property type="molecule type" value="Genomic_DNA"/>
</dbReference>
<evidence type="ECO:0000256" key="2">
    <source>
        <dbReference type="ARBA" id="ARBA00023043"/>
    </source>
</evidence>
<dbReference type="Pfam" id="PF12796">
    <property type="entry name" value="Ank_2"/>
    <property type="match status" value="1"/>
</dbReference>
<evidence type="ECO:0000256" key="1">
    <source>
        <dbReference type="ARBA" id="ARBA00022737"/>
    </source>
</evidence>
<dbReference type="InterPro" id="IPR002110">
    <property type="entry name" value="Ankyrin_rpt"/>
</dbReference>
<keyword evidence="1" id="KW-0677">Repeat</keyword>
<name>A0A8S3YZK1_9EUPU</name>
<comment type="caution">
    <text evidence="4">The sequence shown here is derived from an EMBL/GenBank/DDBJ whole genome shotgun (WGS) entry which is preliminary data.</text>
</comment>
<dbReference type="SUPFAM" id="SSF48403">
    <property type="entry name" value="Ankyrin repeat"/>
    <property type="match status" value="1"/>
</dbReference>
<dbReference type="AlphaFoldDB" id="A0A8S3YZK1"/>
<dbReference type="InterPro" id="IPR036770">
    <property type="entry name" value="Ankyrin_rpt-contain_sf"/>
</dbReference>
<keyword evidence="5" id="KW-1185">Reference proteome</keyword>
<dbReference type="PRINTS" id="PR01415">
    <property type="entry name" value="ANKYRIN"/>
</dbReference>
<evidence type="ECO:0000256" key="3">
    <source>
        <dbReference type="PROSITE-ProRule" id="PRU00023"/>
    </source>
</evidence>
<evidence type="ECO:0000313" key="4">
    <source>
        <dbReference type="EMBL" id="CAG5122434.1"/>
    </source>
</evidence>
<dbReference type="PROSITE" id="PS50088">
    <property type="entry name" value="ANK_REPEAT"/>
    <property type="match status" value="2"/>
</dbReference>
<dbReference type="PROSITE" id="PS50297">
    <property type="entry name" value="ANK_REP_REGION"/>
    <property type="match status" value="1"/>
</dbReference>
<dbReference type="Proteomes" id="UP000678393">
    <property type="component" value="Unassembled WGS sequence"/>
</dbReference>
<protein>
    <submittedName>
        <fullName evidence="4">Uncharacterized protein</fullName>
    </submittedName>
</protein>
<accession>A0A8S3YZK1</accession>
<organism evidence="4 5">
    <name type="scientific">Candidula unifasciata</name>
    <dbReference type="NCBI Taxonomy" id="100452"/>
    <lineage>
        <taxon>Eukaryota</taxon>
        <taxon>Metazoa</taxon>
        <taxon>Spiralia</taxon>
        <taxon>Lophotrochozoa</taxon>
        <taxon>Mollusca</taxon>
        <taxon>Gastropoda</taxon>
        <taxon>Heterobranchia</taxon>
        <taxon>Euthyneura</taxon>
        <taxon>Panpulmonata</taxon>
        <taxon>Eupulmonata</taxon>
        <taxon>Stylommatophora</taxon>
        <taxon>Helicina</taxon>
        <taxon>Helicoidea</taxon>
        <taxon>Geomitridae</taxon>
        <taxon>Candidula</taxon>
    </lineage>
</organism>
<reference evidence="4" key="1">
    <citation type="submission" date="2021-04" db="EMBL/GenBank/DDBJ databases">
        <authorList>
            <consortium name="Molecular Ecology Group"/>
        </authorList>
    </citation>
    <scope>NUCLEOTIDE SEQUENCE</scope>
</reference>
<dbReference type="PANTHER" id="PTHR24198">
    <property type="entry name" value="ANKYRIN REPEAT AND PROTEIN KINASE DOMAIN-CONTAINING PROTEIN"/>
    <property type="match status" value="1"/>
</dbReference>
<dbReference type="Pfam" id="PF00023">
    <property type="entry name" value="Ank"/>
    <property type="match status" value="1"/>
</dbReference>
<keyword evidence="2 3" id="KW-0040">ANK repeat</keyword>